<proteinExistence type="predicted"/>
<feature type="non-terminal residue" evidence="1">
    <location>
        <position position="447"/>
    </location>
</feature>
<dbReference type="Proteomes" id="UP000016930">
    <property type="component" value="Unassembled WGS sequence"/>
</dbReference>
<dbReference type="InterPro" id="IPR032675">
    <property type="entry name" value="LRR_dom_sf"/>
</dbReference>
<protein>
    <recommendedName>
        <fullName evidence="3">F-box domain-containing protein</fullName>
    </recommendedName>
</protein>
<evidence type="ECO:0008006" key="3">
    <source>
        <dbReference type="Google" id="ProtNLM"/>
    </source>
</evidence>
<sequence length="447" mass="50819">MHRCFQILDTYMLILRCLQEDPDGLASLAVMARTCRALSEPALDVLWEKLGSFADLVRCFPRETWDGQSYYWSGHAIVVDRIRPLIPSDWSRFSYHAPRVKYLTLKMGRNDWVDPKTYEALLKYRLSFFLFPRLCRLEVWDFEADYWQHLQPFLGPSLEEFSLICRKLIPTPSAQSMTSLLANTAHHAPNLTSLTIEHAGHYQTASIPCVLGGLRSLRRLHLDVPMATQPSADFVNWLMRIPFLSSLRLQVAPLTIDLSQGETASDVQMHAIAPGCKTLEVLKLTAASIPTVTTVFALLSPLPYLRELSIGVDVAVCIHDLKQIRRLIGAIVHQCSPEHLERLKVVYPTRSAAFVVGIEEIASLLVFRNLRHFILYPGVPVDLNDTELKRLVDAWPHLRTLRLGSPDTLKLTDHRRRLTVNTLETLVTRCPRLQDLEICLDVESITA</sequence>
<name>M2RGU5_CERS8</name>
<dbReference type="Gene3D" id="3.80.10.10">
    <property type="entry name" value="Ribonuclease Inhibitor"/>
    <property type="match status" value="1"/>
</dbReference>
<dbReference type="EMBL" id="KB445796">
    <property type="protein sequence ID" value="EMD37697.1"/>
    <property type="molecule type" value="Genomic_DNA"/>
</dbReference>
<evidence type="ECO:0000313" key="1">
    <source>
        <dbReference type="EMBL" id="EMD37697.1"/>
    </source>
</evidence>
<dbReference type="SUPFAM" id="SSF52047">
    <property type="entry name" value="RNI-like"/>
    <property type="match status" value="1"/>
</dbReference>
<dbReference type="OrthoDB" id="2800603at2759"/>
<dbReference type="STRING" id="914234.M2RGU5"/>
<organism evidence="1 2">
    <name type="scientific">Ceriporiopsis subvermispora (strain B)</name>
    <name type="common">White-rot fungus</name>
    <name type="synonym">Gelatoporia subvermispora</name>
    <dbReference type="NCBI Taxonomy" id="914234"/>
    <lineage>
        <taxon>Eukaryota</taxon>
        <taxon>Fungi</taxon>
        <taxon>Dikarya</taxon>
        <taxon>Basidiomycota</taxon>
        <taxon>Agaricomycotina</taxon>
        <taxon>Agaricomycetes</taxon>
        <taxon>Polyporales</taxon>
        <taxon>Gelatoporiaceae</taxon>
        <taxon>Gelatoporia</taxon>
    </lineage>
</organism>
<accession>M2RGU5</accession>
<evidence type="ECO:0000313" key="2">
    <source>
        <dbReference type="Proteomes" id="UP000016930"/>
    </source>
</evidence>
<reference evidence="1 2" key="1">
    <citation type="journal article" date="2012" name="Proc. Natl. Acad. Sci. U.S.A.">
        <title>Comparative genomics of Ceriporiopsis subvermispora and Phanerochaete chrysosporium provide insight into selective ligninolysis.</title>
        <authorList>
            <person name="Fernandez-Fueyo E."/>
            <person name="Ruiz-Duenas F.J."/>
            <person name="Ferreira P."/>
            <person name="Floudas D."/>
            <person name="Hibbett D.S."/>
            <person name="Canessa P."/>
            <person name="Larrondo L.F."/>
            <person name="James T.Y."/>
            <person name="Seelenfreund D."/>
            <person name="Lobos S."/>
            <person name="Polanco R."/>
            <person name="Tello M."/>
            <person name="Honda Y."/>
            <person name="Watanabe T."/>
            <person name="Watanabe T."/>
            <person name="Ryu J.S."/>
            <person name="Kubicek C.P."/>
            <person name="Schmoll M."/>
            <person name="Gaskell J."/>
            <person name="Hammel K.E."/>
            <person name="St John F.J."/>
            <person name="Vanden Wymelenberg A."/>
            <person name="Sabat G."/>
            <person name="Splinter BonDurant S."/>
            <person name="Syed K."/>
            <person name="Yadav J.S."/>
            <person name="Doddapaneni H."/>
            <person name="Subramanian V."/>
            <person name="Lavin J.L."/>
            <person name="Oguiza J.A."/>
            <person name="Perez G."/>
            <person name="Pisabarro A.G."/>
            <person name="Ramirez L."/>
            <person name="Santoyo F."/>
            <person name="Master E."/>
            <person name="Coutinho P.M."/>
            <person name="Henrissat B."/>
            <person name="Lombard V."/>
            <person name="Magnuson J.K."/>
            <person name="Kuees U."/>
            <person name="Hori C."/>
            <person name="Igarashi K."/>
            <person name="Samejima M."/>
            <person name="Held B.W."/>
            <person name="Barry K.W."/>
            <person name="LaButti K.M."/>
            <person name="Lapidus A."/>
            <person name="Lindquist E.A."/>
            <person name="Lucas S.M."/>
            <person name="Riley R."/>
            <person name="Salamov A.A."/>
            <person name="Hoffmeister D."/>
            <person name="Schwenk D."/>
            <person name="Hadar Y."/>
            <person name="Yarden O."/>
            <person name="de Vries R.P."/>
            <person name="Wiebenga A."/>
            <person name="Stenlid J."/>
            <person name="Eastwood D."/>
            <person name="Grigoriev I.V."/>
            <person name="Berka R.M."/>
            <person name="Blanchette R.A."/>
            <person name="Kersten P."/>
            <person name="Martinez A.T."/>
            <person name="Vicuna R."/>
            <person name="Cullen D."/>
        </authorList>
    </citation>
    <scope>NUCLEOTIDE SEQUENCE [LARGE SCALE GENOMIC DNA]</scope>
    <source>
        <strain evidence="1 2">B</strain>
    </source>
</reference>
<gene>
    <name evidence="1" type="ORF">CERSUDRAFT_114336</name>
</gene>
<dbReference type="HOGENOM" id="CLU_021164_0_2_1"/>
<dbReference type="AlphaFoldDB" id="M2RGU5"/>
<keyword evidence="2" id="KW-1185">Reference proteome</keyword>